<feature type="transmembrane region" description="Helical" evidence="7">
    <location>
        <begin position="133"/>
        <end position="154"/>
    </location>
</feature>
<evidence type="ECO:0000256" key="4">
    <source>
        <dbReference type="ARBA" id="ARBA00022692"/>
    </source>
</evidence>
<name>A0ABU6K267_9RHOO</name>
<reference evidence="8 9" key="1">
    <citation type="submission" date="2024-01" db="EMBL/GenBank/DDBJ databases">
        <title>Uliginosibacterium soil sp. nov.</title>
        <authorList>
            <person name="Lv Y."/>
        </authorList>
    </citation>
    <scope>NUCLEOTIDE SEQUENCE [LARGE SCALE GENOMIC DNA]</scope>
    <source>
        <strain evidence="8 9">H3</strain>
    </source>
</reference>
<feature type="transmembrane region" description="Helical" evidence="7">
    <location>
        <begin position="160"/>
        <end position="181"/>
    </location>
</feature>
<evidence type="ECO:0000256" key="3">
    <source>
        <dbReference type="ARBA" id="ARBA00022475"/>
    </source>
</evidence>
<dbReference type="PANTHER" id="PTHR20855">
    <property type="entry name" value="ADIPOR/PROGESTIN RECEPTOR-RELATED"/>
    <property type="match status" value="1"/>
</dbReference>
<keyword evidence="3" id="KW-1003">Cell membrane</keyword>
<evidence type="ECO:0000313" key="8">
    <source>
        <dbReference type="EMBL" id="MEC5385125.1"/>
    </source>
</evidence>
<feature type="transmembrane region" description="Helical" evidence="7">
    <location>
        <begin position="83"/>
        <end position="101"/>
    </location>
</feature>
<sequence>MGKRMQSRAEEFANSASHVLGLLAALSGTPFLIAAMAGEGSIANVAGVSVFAASMVLLYLSSALYHGAAQGPRKSFFHKLDHAAIYVLIAGTYTPFTLGVLGGVWGWTLFGLIWAMASIGLLLKAFGGLSNRFASIGLYLLMGWLIVVAAVPLIEKVPMAGLLWLVAGGLAYTGGVIFYALSSRLRFGHFIWHLFVMAGTTCHFFAVLWYSA</sequence>
<dbReference type="EMBL" id="JAYXHS010000001">
    <property type="protein sequence ID" value="MEC5385125.1"/>
    <property type="molecule type" value="Genomic_DNA"/>
</dbReference>
<keyword evidence="5 7" id="KW-1133">Transmembrane helix</keyword>
<gene>
    <name evidence="8" type="ORF">VVD49_05280</name>
</gene>
<dbReference type="NCBIfam" id="TIGR01065">
    <property type="entry name" value="hlyIII"/>
    <property type="match status" value="1"/>
</dbReference>
<comment type="subcellular location">
    <subcellularLocation>
        <location evidence="1">Cell membrane</location>
        <topology evidence="1">Multi-pass membrane protein</topology>
    </subcellularLocation>
</comment>
<proteinExistence type="inferred from homology"/>
<keyword evidence="6 7" id="KW-0472">Membrane</keyword>
<evidence type="ECO:0000256" key="5">
    <source>
        <dbReference type="ARBA" id="ARBA00022989"/>
    </source>
</evidence>
<comment type="similarity">
    <text evidence="2">Belongs to the UPF0073 (Hly-III) family.</text>
</comment>
<keyword evidence="4 7" id="KW-0812">Transmembrane</keyword>
<accession>A0ABU6K267</accession>
<dbReference type="InterPro" id="IPR004254">
    <property type="entry name" value="AdipoR/HlyIII-related"/>
</dbReference>
<dbReference type="Proteomes" id="UP001331561">
    <property type="component" value="Unassembled WGS sequence"/>
</dbReference>
<comment type="caution">
    <text evidence="8">The sequence shown here is derived from an EMBL/GenBank/DDBJ whole genome shotgun (WGS) entry which is preliminary data.</text>
</comment>
<protein>
    <submittedName>
        <fullName evidence="8">Hemolysin III family protein</fullName>
    </submittedName>
</protein>
<feature type="transmembrane region" description="Helical" evidence="7">
    <location>
        <begin position="190"/>
        <end position="210"/>
    </location>
</feature>
<evidence type="ECO:0000256" key="7">
    <source>
        <dbReference type="SAM" id="Phobius"/>
    </source>
</evidence>
<feature type="transmembrane region" description="Helical" evidence="7">
    <location>
        <begin position="107"/>
        <end position="126"/>
    </location>
</feature>
<evidence type="ECO:0000256" key="6">
    <source>
        <dbReference type="ARBA" id="ARBA00023136"/>
    </source>
</evidence>
<dbReference type="RefSeq" id="WP_327598089.1">
    <property type="nucleotide sequence ID" value="NZ_JAYXHS010000001.1"/>
</dbReference>
<evidence type="ECO:0000256" key="2">
    <source>
        <dbReference type="ARBA" id="ARBA00008488"/>
    </source>
</evidence>
<dbReference type="PANTHER" id="PTHR20855:SF3">
    <property type="entry name" value="LD03007P"/>
    <property type="match status" value="1"/>
</dbReference>
<dbReference type="Pfam" id="PF03006">
    <property type="entry name" value="HlyIII"/>
    <property type="match status" value="1"/>
</dbReference>
<evidence type="ECO:0000256" key="1">
    <source>
        <dbReference type="ARBA" id="ARBA00004651"/>
    </source>
</evidence>
<evidence type="ECO:0000313" key="9">
    <source>
        <dbReference type="Proteomes" id="UP001331561"/>
    </source>
</evidence>
<keyword evidence="9" id="KW-1185">Reference proteome</keyword>
<feature type="transmembrane region" description="Helical" evidence="7">
    <location>
        <begin position="42"/>
        <end position="62"/>
    </location>
</feature>
<organism evidence="8 9">
    <name type="scientific">Uliginosibacterium silvisoli</name>
    <dbReference type="NCBI Taxonomy" id="3114758"/>
    <lineage>
        <taxon>Bacteria</taxon>
        <taxon>Pseudomonadati</taxon>
        <taxon>Pseudomonadota</taxon>
        <taxon>Betaproteobacteria</taxon>
        <taxon>Rhodocyclales</taxon>
        <taxon>Zoogloeaceae</taxon>
        <taxon>Uliginosibacterium</taxon>
    </lineage>
</organism>
<feature type="transmembrane region" description="Helical" evidence="7">
    <location>
        <begin position="12"/>
        <end position="36"/>
    </location>
</feature>
<dbReference type="InterPro" id="IPR005744">
    <property type="entry name" value="Hy-lIII"/>
</dbReference>